<dbReference type="OrthoDB" id="5815074at2"/>
<protein>
    <recommendedName>
        <fullName evidence="3">DUF4145 domain-containing protein</fullName>
    </recommendedName>
</protein>
<evidence type="ECO:0000313" key="1">
    <source>
        <dbReference type="EMBL" id="KPH64264.1"/>
    </source>
</evidence>
<evidence type="ECO:0008006" key="3">
    <source>
        <dbReference type="Google" id="ProtNLM"/>
    </source>
</evidence>
<proteinExistence type="predicted"/>
<sequence>MLSVQQTFHTSHFPNFEFLTNTFPELFRLASEMEYYYSQDHSCALLKARLFAEVWCYRAAEYVNIKLTGDSELSHKITQLKQSLLLPDYMIDELNLIREYANHGVHVSQVHRGALNSVVSVSKAQVKMVHKSVFELAHFLSFQLANEKNEPVMWQEPILVDTVCNVSLALNDNPDANLALAKQAYFQLSSIKKTSKIIQQPSNKKAYNQLSKIDLAYWIERAHTLKALGTWQLYAQAFEHKFLVESQTMNAQYCYKQAIKECRTGESHFLYANFLSATGEMQRAWTLAEESAKRGYHQAIVALQKKYYKSDISKYNYWVEQGIKYKEINSFTVYAANKLELWLIDKENDLAKKRARTALITAQATQAPGSHYLKAFCDYFGYWGKQPKKECVNALIKAYKNLPLTIHYQTRLFNILKNHSNHRKLAIEMGCLAIKLGTCKQSQPQLKFDLAMQIRDELAGSGHVKSSFMLKTLIKESANQGCEKAIQFLKLPIGKALIRDNSIVGHISTFKQPNRKKQKVAKKQAKKARKK</sequence>
<gene>
    <name evidence="1" type="ORF">ADS77_06135</name>
</gene>
<dbReference type="AlphaFoldDB" id="A0A0N1MU82"/>
<accession>A0A0N1MU82</accession>
<dbReference type="RefSeq" id="WP_054203576.1">
    <property type="nucleotide sequence ID" value="NZ_LHPH01000005.1"/>
</dbReference>
<dbReference type="Proteomes" id="UP000037848">
    <property type="component" value="Unassembled WGS sequence"/>
</dbReference>
<reference evidence="1 2" key="1">
    <citation type="submission" date="2015-08" db="EMBL/GenBank/DDBJ databases">
        <title>Draft Genome Sequence of Pseudoalteromonas porphyrae UCD-SED14.</title>
        <authorList>
            <person name="Coil D.A."/>
            <person name="Jospin G."/>
            <person name="Lee R.D."/>
            <person name="Eisen J.A."/>
        </authorList>
    </citation>
    <scope>NUCLEOTIDE SEQUENCE [LARGE SCALE GENOMIC DNA]</scope>
    <source>
        <strain evidence="1 2">UCD-SED14</strain>
    </source>
</reference>
<keyword evidence="2" id="KW-1185">Reference proteome</keyword>
<comment type="caution">
    <text evidence="1">The sequence shown here is derived from an EMBL/GenBank/DDBJ whole genome shotgun (WGS) entry which is preliminary data.</text>
</comment>
<evidence type="ECO:0000313" key="2">
    <source>
        <dbReference type="Proteomes" id="UP000037848"/>
    </source>
</evidence>
<dbReference type="PATRIC" id="fig|187330.3.peg.3206"/>
<dbReference type="EMBL" id="LHPH01000005">
    <property type="protein sequence ID" value="KPH64264.1"/>
    <property type="molecule type" value="Genomic_DNA"/>
</dbReference>
<organism evidence="1 2">
    <name type="scientific">Pseudoalteromonas porphyrae</name>
    <dbReference type="NCBI Taxonomy" id="187330"/>
    <lineage>
        <taxon>Bacteria</taxon>
        <taxon>Pseudomonadati</taxon>
        <taxon>Pseudomonadota</taxon>
        <taxon>Gammaproteobacteria</taxon>
        <taxon>Alteromonadales</taxon>
        <taxon>Pseudoalteromonadaceae</taxon>
        <taxon>Pseudoalteromonas</taxon>
    </lineage>
</organism>
<dbReference type="STRING" id="187330.AMS58_03170"/>
<name>A0A0N1MU82_9GAMM</name>